<reference evidence="1 2" key="1">
    <citation type="submission" date="2018-06" db="EMBL/GenBank/DDBJ databases">
        <title>Marinomonas sp. YLB-05 draft genome sequence.</title>
        <authorList>
            <person name="Yu L."/>
            <person name="Tang X."/>
        </authorList>
    </citation>
    <scope>NUCLEOTIDE SEQUENCE [LARGE SCALE GENOMIC DNA]</scope>
    <source>
        <strain evidence="1 2">YLB-05</strain>
    </source>
</reference>
<comment type="caution">
    <text evidence="1">The sequence shown here is derived from an EMBL/GenBank/DDBJ whole genome shotgun (WGS) entry which is preliminary data.</text>
</comment>
<proteinExistence type="predicted"/>
<name>A0A370UAQ9_9GAMM</name>
<evidence type="ECO:0000313" key="1">
    <source>
        <dbReference type="EMBL" id="RDL44838.1"/>
    </source>
</evidence>
<dbReference type="EMBL" id="QKRA01000002">
    <property type="protein sequence ID" value="RDL44838.1"/>
    <property type="molecule type" value="Genomic_DNA"/>
</dbReference>
<sequence length="171" mass="19286">MNNKKRLVIALATCLTASVYGQTPIDGDWQLQSPSNTQATLDEAVDTVVKEMNFFIRGFARSALEKEAVVCQQWQMQSDAKHFTWQCDDQAPVTISRIGAMSLKGDDDRTITATMRETGGRVETTLVSERGKRTNIWQLNSSEELAYTAVLESEKLPKPLQWTLIYRRVTP</sequence>
<dbReference type="OrthoDB" id="6103103at2"/>
<protein>
    <submittedName>
        <fullName evidence="1">Uncharacterized protein</fullName>
    </submittedName>
</protein>
<accession>A0A370UAQ9</accession>
<keyword evidence="2" id="KW-1185">Reference proteome</keyword>
<dbReference type="AlphaFoldDB" id="A0A370UAQ9"/>
<organism evidence="1 2">
    <name type="scientific">Marinomonas piezotolerans</name>
    <dbReference type="NCBI Taxonomy" id="2213058"/>
    <lineage>
        <taxon>Bacteria</taxon>
        <taxon>Pseudomonadati</taxon>
        <taxon>Pseudomonadota</taxon>
        <taxon>Gammaproteobacteria</taxon>
        <taxon>Oceanospirillales</taxon>
        <taxon>Oceanospirillaceae</taxon>
        <taxon>Marinomonas</taxon>
    </lineage>
</organism>
<evidence type="ECO:0000313" key="2">
    <source>
        <dbReference type="Proteomes" id="UP000254326"/>
    </source>
</evidence>
<dbReference type="RefSeq" id="WP_115466877.1">
    <property type="nucleotide sequence ID" value="NZ_QKRA01000002.1"/>
</dbReference>
<dbReference type="Proteomes" id="UP000254326">
    <property type="component" value="Unassembled WGS sequence"/>
</dbReference>
<gene>
    <name evidence="1" type="ORF">DN730_04260</name>
</gene>